<evidence type="ECO:0000313" key="2">
    <source>
        <dbReference type="Proteomes" id="UP001597373"/>
    </source>
</evidence>
<dbReference type="InterPro" id="IPR011738">
    <property type="entry name" value="Phage_CHP"/>
</dbReference>
<dbReference type="NCBIfam" id="TIGR01560">
    <property type="entry name" value="put_DNA_pack"/>
    <property type="match status" value="1"/>
</dbReference>
<protein>
    <submittedName>
        <fullName evidence="1">Head-tail connector protein</fullName>
    </submittedName>
</protein>
<dbReference type="Proteomes" id="UP001597373">
    <property type="component" value="Unassembled WGS sequence"/>
</dbReference>
<name>A0ABW5DFP3_9HYPH</name>
<sequence length="190" mass="20807">MTLIRTVEPAAEPVTLAGMKAHLRVTHSSEDELISGLIKAAREEVERSTSLALIRQSWRLVLGEWPRDGCISLQPNPVIGVSSVAVFDENGDETILPAGSYLLDNISNPARLQLKDMAAPGKALNGIEVEFEAGYGDSGVEVPEGLKRAIGILVAYWYEFRGAYGAKDQPVAIPGEYLRIIRHFRAPRLR</sequence>
<dbReference type="Gene3D" id="1.10.3230.30">
    <property type="entry name" value="Phage gp6-like head-tail connector protein"/>
    <property type="match status" value="1"/>
</dbReference>
<evidence type="ECO:0000313" key="1">
    <source>
        <dbReference type="EMBL" id="MFD2259877.1"/>
    </source>
</evidence>
<reference evidence="2" key="1">
    <citation type="journal article" date="2019" name="Int. J. Syst. Evol. Microbiol.">
        <title>The Global Catalogue of Microorganisms (GCM) 10K type strain sequencing project: providing services to taxonomists for standard genome sequencing and annotation.</title>
        <authorList>
            <consortium name="The Broad Institute Genomics Platform"/>
            <consortium name="The Broad Institute Genome Sequencing Center for Infectious Disease"/>
            <person name="Wu L."/>
            <person name="Ma J."/>
        </authorList>
    </citation>
    <scope>NUCLEOTIDE SEQUENCE [LARGE SCALE GENOMIC DNA]</scope>
    <source>
        <strain evidence="2">KCTC 23707</strain>
    </source>
</reference>
<proteinExistence type="predicted"/>
<dbReference type="EMBL" id="JBHUIR010000029">
    <property type="protein sequence ID" value="MFD2259877.1"/>
    <property type="molecule type" value="Genomic_DNA"/>
</dbReference>
<accession>A0ABW5DFP3</accession>
<dbReference type="InterPro" id="IPR006450">
    <property type="entry name" value="Phage_HK97_gp6-like"/>
</dbReference>
<dbReference type="RefSeq" id="WP_345097677.1">
    <property type="nucleotide sequence ID" value="NZ_BAABGS010000008.1"/>
</dbReference>
<dbReference type="CDD" id="cd08054">
    <property type="entry name" value="gp6"/>
    <property type="match status" value="1"/>
</dbReference>
<organism evidence="1 2">
    <name type="scientific">Chelativorans composti</name>
    <dbReference type="NCBI Taxonomy" id="768533"/>
    <lineage>
        <taxon>Bacteria</taxon>
        <taxon>Pseudomonadati</taxon>
        <taxon>Pseudomonadota</taxon>
        <taxon>Alphaproteobacteria</taxon>
        <taxon>Hyphomicrobiales</taxon>
        <taxon>Phyllobacteriaceae</taxon>
        <taxon>Chelativorans</taxon>
    </lineage>
</organism>
<dbReference type="NCBIfam" id="TIGR02215">
    <property type="entry name" value="phage_chp_gp8"/>
    <property type="match status" value="1"/>
</dbReference>
<dbReference type="Pfam" id="PF05135">
    <property type="entry name" value="Phage_connect_1"/>
    <property type="match status" value="1"/>
</dbReference>
<gene>
    <name evidence="1" type="ORF">ACFSMZ_08875</name>
</gene>
<comment type="caution">
    <text evidence="1">The sequence shown here is derived from an EMBL/GenBank/DDBJ whole genome shotgun (WGS) entry which is preliminary data.</text>
</comment>
<keyword evidence="2" id="KW-1185">Reference proteome</keyword>
<dbReference type="InterPro" id="IPR021146">
    <property type="entry name" value="Phage_gp6-like_head-tail"/>
</dbReference>